<reference evidence="2 3" key="1">
    <citation type="journal article" date="2018" name="Mol. Genet. Genomics">
        <title>The red deer Cervus elaphus genome CerEla1.0: sequencing, annotating, genes, and chromosomes.</title>
        <authorList>
            <person name="Bana N.A."/>
            <person name="Nyiri A."/>
            <person name="Nagy J."/>
            <person name="Frank K."/>
            <person name="Nagy T."/>
            <person name="Steger V."/>
            <person name="Schiller M."/>
            <person name="Lakatos P."/>
            <person name="Sugar L."/>
            <person name="Horn P."/>
            <person name="Barta E."/>
            <person name="Orosz L."/>
        </authorList>
    </citation>
    <scope>NUCLEOTIDE SEQUENCE [LARGE SCALE GENOMIC DNA]</scope>
    <source>
        <strain evidence="2">Hungarian</strain>
    </source>
</reference>
<feature type="compositionally biased region" description="Basic and acidic residues" evidence="1">
    <location>
        <begin position="78"/>
        <end position="99"/>
    </location>
</feature>
<organism evidence="2 3">
    <name type="scientific">Cervus elaphus hippelaphus</name>
    <name type="common">European red deer</name>
    <dbReference type="NCBI Taxonomy" id="46360"/>
    <lineage>
        <taxon>Eukaryota</taxon>
        <taxon>Metazoa</taxon>
        <taxon>Chordata</taxon>
        <taxon>Craniata</taxon>
        <taxon>Vertebrata</taxon>
        <taxon>Euteleostomi</taxon>
        <taxon>Mammalia</taxon>
        <taxon>Eutheria</taxon>
        <taxon>Laurasiatheria</taxon>
        <taxon>Artiodactyla</taxon>
        <taxon>Ruminantia</taxon>
        <taxon>Pecora</taxon>
        <taxon>Cervidae</taxon>
        <taxon>Cervinae</taxon>
        <taxon>Cervus</taxon>
    </lineage>
</organism>
<feature type="region of interest" description="Disordered" evidence="1">
    <location>
        <begin position="1"/>
        <end position="142"/>
    </location>
</feature>
<feature type="compositionally biased region" description="Polar residues" evidence="1">
    <location>
        <begin position="114"/>
        <end position="125"/>
    </location>
</feature>
<protein>
    <submittedName>
        <fullName evidence="2">Uncharacterized protein</fullName>
    </submittedName>
</protein>
<feature type="compositionally biased region" description="Low complexity" evidence="1">
    <location>
        <begin position="11"/>
        <end position="30"/>
    </location>
</feature>
<name>A0A212CIM3_CEREH</name>
<dbReference type="EMBL" id="MKHE01000019">
    <property type="protein sequence ID" value="OWK05841.1"/>
    <property type="molecule type" value="Genomic_DNA"/>
</dbReference>
<comment type="caution">
    <text evidence="2">The sequence shown here is derived from an EMBL/GenBank/DDBJ whole genome shotgun (WGS) entry which is preliminary data.</text>
</comment>
<evidence type="ECO:0000313" key="3">
    <source>
        <dbReference type="Proteomes" id="UP000242450"/>
    </source>
</evidence>
<sequence length="142" mass="15447">MTCLPPNAPSEPEAALMPDPEPAEALAAAPPLAPPEVVKPRSRQAPIPVTEASGQHFQNPAPAELPKLYPPLPVFGNRDMETRREVEKRQREDNKRADQRVTVLAAALGGSLSKPLQPSLKQNQPHGRPSTRRPRAALQPNQ</sequence>
<accession>A0A212CIM3</accession>
<gene>
    <name evidence="2" type="ORF">Celaphus_00012817</name>
</gene>
<proteinExistence type="predicted"/>
<dbReference type="AlphaFoldDB" id="A0A212CIM3"/>
<dbReference type="Proteomes" id="UP000242450">
    <property type="component" value="Chromosome 19"/>
</dbReference>
<keyword evidence="3" id="KW-1185">Reference proteome</keyword>
<evidence type="ECO:0000256" key="1">
    <source>
        <dbReference type="SAM" id="MobiDB-lite"/>
    </source>
</evidence>
<evidence type="ECO:0000313" key="2">
    <source>
        <dbReference type="EMBL" id="OWK05841.1"/>
    </source>
</evidence>
<feature type="non-terminal residue" evidence="2">
    <location>
        <position position="142"/>
    </location>
</feature>